<dbReference type="Proteomes" id="UP000002009">
    <property type="component" value="Chromosome 4"/>
</dbReference>
<dbReference type="GO" id="GO:0003700">
    <property type="term" value="F:DNA-binding transcription factor activity"/>
    <property type="evidence" value="ECO:0007669"/>
    <property type="project" value="InterPro"/>
</dbReference>
<evidence type="ECO:0000256" key="5">
    <source>
        <dbReference type="RuleBase" id="RU004020"/>
    </source>
</evidence>
<evidence type="ECO:0000256" key="2">
    <source>
        <dbReference type="ARBA" id="ARBA00023016"/>
    </source>
</evidence>
<dbReference type="FunCoup" id="C1E4T8">
    <property type="interactions" value="1"/>
</dbReference>
<evidence type="ECO:0000313" key="7">
    <source>
        <dbReference type="EMBL" id="ACO63176.1"/>
    </source>
</evidence>
<dbReference type="SMART" id="SM00415">
    <property type="entry name" value="HSF"/>
    <property type="match status" value="1"/>
</dbReference>
<proteinExistence type="inferred from homology"/>
<dbReference type="OrthoDB" id="60033at2759"/>
<dbReference type="InterPro" id="IPR036388">
    <property type="entry name" value="WH-like_DNA-bd_sf"/>
</dbReference>
<dbReference type="KEGG" id="mis:MICPUN_58153"/>
<dbReference type="SUPFAM" id="SSF46785">
    <property type="entry name" value="Winged helix' DNA-binding domain"/>
    <property type="match status" value="1"/>
</dbReference>
<evidence type="ECO:0000256" key="4">
    <source>
        <dbReference type="ARBA" id="ARBA00023242"/>
    </source>
</evidence>
<name>C1E4T8_MICCC</name>
<evidence type="ECO:0000313" key="8">
    <source>
        <dbReference type="Proteomes" id="UP000002009"/>
    </source>
</evidence>
<gene>
    <name evidence="7" type="ORF">MICPUN_58153</name>
</gene>
<evidence type="ECO:0000259" key="6">
    <source>
        <dbReference type="SMART" id="SM00415"/>
    </source>
</evidence>
<dbReference type="RefSeq" id="XP_002501918.1">
    <property type="nucleotide sequence ID" value="XM_002501872.1"/>
</dbReference>
<feature type="domain" description="HSF-type DNA-binding" evidence="6">
    <location>
        <begin position="20"/>
        <end position="117"/>
    </location>
</feature>
<dbReference type="STRING" id="296587.C1E4T8"/>
<dbReference type="GeneID" id="8242806"/>
<dbReference type="GO" id="GO:0005634">
    <property type="term" value="C:nucleus"/>
    <property type="evidence" value="ECO:0007669"/>
    <property type="project" value="UniProtKB-SubCell"/>
</dbReference>
<dbReference type="OMA" id="RIGWFEF"/>
<dbReference type="PANTHER" id="PTHR10015:SF427">
    <property type="entry name" value="HEAT SHOCK FACTOR PROTEIN"/>
    <property type="match status" value="1"/>
</dbReference>
<reference evidence="7 8" key="1">
    <citation type="journal article" date="2009" name="Science">
        <title>Green evolution and dynamic adaptations revealed by genomes of the marine picoeukaryotes Micromonas.</title>
        <authorList>
            <person name="Worden A.Z."/>
            <person name="Lee J.H."/>
            <person name="Mock T."/>
            <person name="Rouze P."/>
            <person name="Simmons M.P."/>
            <person name="Aerts A.L."/>
            <person name="Allen A.E."/>
            <person name="Cuvelier M.L."/>
            <person name="Derelle E."/>
            <person name="Everett M.V."/>
            <person name="Foulon E."/>
            <person name="Grimwood J."/>
            <person name="Gundlach H."/>
            <person name="Henrissat B."/>
            <person name="Napoli C."/>
            <person name="McDonald S.M."/>
            <person name="Parker M.S."/>
            <person name="Rombauts S."/>
            <person name="Salamov A."/>
            <person name="Von Dassow P."/>
            <person name="Badger J.H."/>
            <person name="Coutinho P.M."/>
            <person name="Demir E."/>
            <person name="Dubchak I."/>
            <person name="Gentemann C."/>
            <person name="Eikrem W."/>
            <person name="Gready J.E."/>
            <person name="John U."/>
            <person name="Lanier W."/>
            <person name="Lindquist E.A."/>
            <person name="Lucas S."/>
            <person name="Mayer K.F."/>
            <person name="Moreau H."/>
            <person name="Not F."/>
            <person name="Otillar R."/>
            <person name="Panaud O."/>
            <person name="Pangilinan J."/>
            <person name="Paulsen I."/>
            <person name="Piegu B."/>
            <person name="Poliakov A."/>
            <person name="Robbens S."/>
            <person name="Schmutz J."/>
            <person name="Toulza E."/>
            <person name="Wyss T."/>
            <person name="Zelensky A."/>
            <person name="Zhou K."/>
            <person name="Armbrust E.V."/>
            <person name="Bhattacharya D."/>
            <person name="Goodenough U.W."/>
            <person name="Van de Peer Y."/>
            <person name="Grigoriev I.V."/>
        </authorList>
    </citation>
    <scope>NUCLEOTIDE SEQUENCE [LARGE SCALE GENOMIC DNA]</scope>
    <source>
        <strain evidence="8">RCC299 / NOUM17</strain>
    </source>
</reference>
<dbReference type="InParanoid" id="C1E4T8"/>
<dbReference type="eggNOG" id="KOG0627">
    <property type="taxonomic scope" value="Eukaryota"/>
</dbReference>
<keyword evidence="2 7" id="KW-0346">Stress response</keyword>
<evidence type="ECO:0000256" key="3">
    <source>
        <dbReference type="ARBA" id="ARBA00023125"/>
    </source>
</evidence>
<dbReference type="PANTHER" id="PTHR10015">
    <property type="entry name" value="HEAT SHOCK TRANSCRIPTION FACTOR"/>
    <property type="match status" value="1"/>
</dbReference>
<accession>C1E4T8</accession>
<organism evidence="7 8">
    <name type="scientific">Micromonas commoda (strain RCC299 / NOUM17 / CCMP2709)</name>
    <name type="common">Picoplanktonic green alga</name>
    <dbReference type="NCBI Taxonomy" id="296587"/>
    <lineage>
        <taxon>Eukaryota</taxon>
        <taxon>Viridiplantae</taxon>
        <taxon>Chlorophyta</taxon>
        <taxon>Mamiellophyceae</taxon>
        <taxon>Mamiellales</taxon>
        <taxon>Mamiellaceae</taxon>
        <taxon>Micromonas</taxon>
    </lineage>
</organism>
<dbReference type="Pfam" id="PF00447">
    <property type="entry name" value="HSF_DNA-bind"/>
    <property type="match status" value="1"/>
</dbReference>
<evidence type="ECO:0000256" key="1">
    <source>
        <dbReference type="ARBA" id="ARBA00004123"/>
    </source>
</evidence>
<dbReference type="EMBL" id="CP001325">
    <property type="protein sequence ID" value="ACO63176.1"/>
    <property type="molecule type" value="Genomic_DNA"/>
</dbReference>
<comment type="subcellular location">
    <subcellularLocation>
        <location evidence="1">Nucleus</location>
    </subcellularLocation>
</comment>
<keyword evidence="8" id="KW-1185">Reference proteome</keyword>
<dbReference type="InterPro" id="IPR000232">
    <property type="entry name" value="HSF_DNA-bd"/>
</dbReference>
<dbReference type="InterPro" id="IPR036390">
    <property type="entry name" value="WH_DNA-bd_sf"/>
</dbReference>
<dbReference type="PRINTS" id="PR00056">
    <property type="entry name" value="HSFDOMAIN"/>
</dbReference>
<protein>
    <submittedName>
        <fullName evidence="7">Heat shock transcription factor</fullName>
    </submittedName>
</protein>
<dbReference type="GO" id="GO:0043565">
    <property type="term" value="F:sequence-specific DNA binding"/>
    <property type="evidence" value="ECO:0007669"/>
    <property type="project" value="InterPro"/>
</dbReference>
<comment type="similarity">
    <text evidence="5">Belongs to the HSF family.</text>
</comment>
<dbReference type="AlphaFoldDB" id="C1E4T8"/>
<keyword evidence="3" id="KW-0238">DNA-binding</keyword>
<sequence length="139" mass="15956">MGADTTIRPNYNIFAFGADKVSPFVSKLHDMVDDPKRRDYVRWAKDGRSFVITDEEKFERNLAGVLPGLSFMVNMGNFHRELANYGFKKPDAHKLEFEHEGFVRGADETELARVRRKENYGRYRKDTSTAGKPPAIVRA</sequence>
<keyword evidence="4" id="KW-0539">Nucleus</keyword>
<dbReference type="Gene3D" id="1.10.10.10">
    <property type="entry name" value="Winged helix-like DNA-binding domain superfamily/Winged helix DNA-binding domain"/>
    <property type="match status" value="1"/>
</dbReference>